<sequence length="55" mass="6302">MSLVHEDDEGIEDLFKTKQNSKSQFQKIIPGRKSLSKAKHSSVPNVQSRFLQMDI</sequence>
<evidence type="ECO:0000313" key="2">
    <source>
        <dbReference type="Proteomes" id="UP001176940"/>
    </source>
</evidence>
<gene>
    <name evidence="1" type="ORF">RIMI_LOCUS3381386</name>
</gene>
<organism evidence="1 2">
    <name type="scientific">Ranitomeya imitator</name>
    <name type="common">mimic poison frog</name>
    <dbReference type="NCBI Taxonomy" id="111125"/>
    <lineage>
        <taxon>Eukaryota</taxon>
        <taxon>Metazoa</taxon>
        <taxon>Chordata</taxon>
        <taxon>Craniata</taxon>
        <taxon>Vertebrata</taxon>
        <taxon>Euteleostomi</taxon>
        <taxon>Amphibia</taxon>
        <taxon>Batrachia</taxon>
        <taxon>Anura</taxon>
        <taxon>Neobatrachia</taxon>
        <taxon>Hyloidea</taxon>
        <taxon>Dendrobatidae</taxon>
        <taxon>Dendrobatinae</taxon>
        <taxon>Ranitomeya</taxon>
    </lineage>
</organism>
<protein>
    <submittedName>
        <fullName evidence="1">Uncharacterized protein</fullName>
    </submittedName>
</protein>
<accession>A0ABN9L2U8</accession>
<comment type="caution">
    <text evidence="1">The sequence shown here is derived from an EMBL/GenBank/DDBJ whole genome shotgun (WGS) entry which is preliminary data.</text>
</comment>
<dbReference type="EMBL" id="CAUEEQ010005048">
    <property type="protein sequence ID" value="CAJ0928351.1"/>
    <property type="molecule type" value="Genomic_DNA"/>
</dbReference>
<name>A0ABN9L2U8_9NEOB</name>
<proteinExistence type="predicted"/>
<dbReference type="Proteomes" id="UP001176940">
    <property type="component" value="Unassembled WGS sequence"/>
</dbReference>
<reference evidence="1" key="1">
    <citation type="submission" date="2023-07" db="EMBL/GenBank/DDBJ databases">
        <authorList>
            <person name="Stuckert A."/>
        </authorList>
    </citation>
    <scope>NUCLEOTIDE SEQUENCE</scope>
</reference>
<keyword evidence="2" id="KW-1185">Reference proteome</keyword>
<evidence type="ECO:0000313" key="1">
    <source>
        <dbReference type="EMBL" id="CAJ0928351.1"/>
    </source>
</evidence>